<evidence type="ECO:0000313" key="2">
    <source>
        <dbReference type="EMBL" id="RIA88718.1"/>
    </source>
</evidence>
<dbReference type="AlphaFoldDB" id="A0A397SRU6"/>
<dbReference type="GO" id="GO:0004674">
    <property type="term" value="F:protein serine/threonine kinase activity"/>
    <property type="evidence" value="ECO:0007669"/>
    <property type="project" value="TreeGrafter"/>
</dbReference>
<dbReference type="PANTHER" id="PTHR44329">
    <property type="entry name" value="SERINE/THREONINE-PROTEIN KINASE TNNI3K-RELATED"/>
    <property type="match status" value="1"/>
</dbReference>
<proteinExistence type="predicted"/>
<dbReference type="Pfam" id="PF07714">
    <property type="entry name" value="PK_Tyr_Ser-Thr"/>
    <property type="match status" value="1"/>
</dbReference>
<reference evidence="2 3" key="1">
    <citation type="submission" date="2018-06" db="EMBL/GenBank/DDBJ databases">
        <title>Comparative genomics reveals the genomic features of Rhizophagus irregularis, R. cerebriforme, R. diaphanum and Gigaspora rosea, and their symbiotic lifestyle signature.</title>
        <authorList>
            <person name="Morin E."/>
            <person name="San Clemente H."/>
            <person name="Chen E.C.H."/>
            <person name="De La Providencia I."/>
            <person name="Hainaut M."/>
            <person name="Kuo A."/>
            <person name="Kohler A."/>
            <person name="Murat C."/>
            <person name="Tang N."/>
            <person name="Roy S."/>
            <person name="Loubradou J."/>
            <person name="Henrissat B."/>
            <person name="Grigoriev I.V."/>
            <person name="Corradi N."/>
            <person name="Roux C."/>
            <person name="Martin F.M."/>
        </authorList>
    </citation>
    <scope>NUCLEOTIDE SEQUENCE [LARGE SCALE GENOMIC DNA]</scope>
    <source>
        <strain evidence="2 3">DAOM 227022</strain>
    </source>
</reference>
<dbReference type="GO" id="GO:0005524">
    <property type="term" value="F:ATP binding"/>
    <property type="evidence" value="ECO:0007669"/>
    <property type="project" value="InterPro"/>
</dbReference>
<dbReference type="InterPro" id="IPR051681">
    <property type="entry name" value="Ser/Thr_Kinases-Pseudokinases"/>
</dbReference>
<dbReference type="SMART" id="SM00220">
    <property type="entry name" value="S_TKc"/>
    <property type="match status" value="1"/>
</dbReference>
<accession>A0A397SRU6</accession>
<organism evidence="2 3">
    <name type="scientific">Glomus cerebriforme</name>
    <dbReference type="NCBI Taxonomy" id="658196"/>
    <lineage>
        <taxon>Eukaryota</taxon>
        <taxon>Fungi</taxon>
        <taxon>Fungi incertae sedis</taxon>
        <taxon>Mucoromycota</taxon>
        <taxon>Glomeromycotina</taxon>
        <taxon>Glomeromycetes</taxon>
        <taxon>Glomerales</taxon>
        <taxon>Glomeraceae</taxon>
        <taxon>Glomus</taxon>
    </lineage>
</organism>
<evidence type="ECO:0000313" key="3">
    <source>
        <dbReference type="Proteomes" id="UP000265703"/>
    </source>
</evidence>
<keyword evidence="2" id="KW-0418">Kinase</keyword>
<dbReference type="SUPFAM" id="SSF56112">
    <property type="entry name" value="Protein kinase-like (PK-like)"/>
    <property type="match status" value="1"/>
</dbReference>
<dbReference type="PROSITE" id="PS50011">
    <property type="entry name" value="PROTEIN_KINASE_DOM"/>
    <property type="match status" value="1"/>
</dbReference>
<protein>
    <submittedName>
        <fullName evidence="2">Kinase-like domain-containing protein</fullName>
    </submittedName>
</protein>
<keyword evidence="2" id="KW-0808">Transferase</keyword>
<dbReference type="EMBL" id="QKYT01000251">
    <property type="protein sequence ID" value="RIA88718.1"/>
    <property type="molecule type" value="Genomic_DNA"/>
</dbReference>
<dbReference type="InterPro" id="IPR011009">
    <property type="entry name" value="Kinase-like_dom_sf"/>
</dbReference>
<sequence length="230" mass="26069">MKMGIYIHICWRDMIDILWSISSGLQKIHDFGLVHGNIHGGNILLEETENIRDASIADSGLIGPSFKPYENKIFGVIPFIAPEVLSGYEATKASDIYSFGILMCMLSTSTIPHGGRAHDKTLIYNICKGLRPKYNDYTPKVYLELMEKCLNGNPFARPTACELNEAFARWVTAVCDDPEPSCLSKQFDLAENINFLNLQSKDYIRQVNIHNNAIYFSRDLTNIIMNRNRL</sequence>
<dbReference type="InterPro" id="IPR001245">
    <property type="entry name" value="Ser-Thr/Tyr_kinase_cat_dom"/>
</dbReference>
<keyword evidence="3" id="KW-1185">Reference proteome</keyword>
<comment type="caution">
    <text evidence="2">The sequence shown here is derived from an EMBL/GenBank/DDBJ whole genome shotgun (WGS) entry which is preliminary data.</text>
</comment>
<dbReference type="PANTHER" id="PTHR44329:SF214">
    <property type="entry name" value="PROTEIN KINASE DOMAIN-CONTAINING PROTEIN"/>
    <property type="match status" value="1"/>
</dbReference>
<gene>
    <name evidence="2" type="ORF">C1645_231292</name>
</gene>
<dbReference type="OrthoDB" id="3531824at2759"/>
<dbReference type="Gene3D" id="1.10.510.10">
    <property type="entry name" value="Transferase(Phosphotransferase) domain 1"/>
    <property type="match status" value="1"/>
</dbReference>
<feature type="domain" description="Protein kinase" evidence="1">
    <location>
        <begin position="1"/>
        <end position="171"/>
    </location>
</feature>
<name>A0A397SRU6_9GLOM</name>
<evidence type="ECO:0000259" key="1">
    <source>
        <dbReference type="PROSITE" id="PS50011"/>
    </source>
</evidence>
<dbReference type="Proteomes" id="UP000265703">
    <property type="component" value="Unassembled WGS sequence"/>
</dbReference>
<dbReference type="InterPro" id="IPR000719">
    <property type="entry name" value="Prot_kinase_dom"/>
</dbReference>